<feature type="compositionally biased region" description="Basic and acidic residues" evidence="1">
    <location>
        <begin position="67"/>
        <end position="76"/>
    </location>
</feature>
<gene>
    <name evidence="2" type="ORF">NDU88_004947</name>
</gene>
<keyword evidence="3" id="KW-1185">Reference proteome</keyword>
<evidence type="ECO:0000313" key="3">
    <source>
        <dbReference type="Proteomes" id="UP001066276"/>
    </source>
</evidence>
<reference evidence="2" key="1">
    <citation type="journal article" date="2022" name="bioRxiv">
        <title>Sequencing and chromosome-scale assembly of the giantPleurodeles waltlgenome.</title>
        <authorList>
            <person name="Brown T."/>
            <person name="Elewa A."/>
            <person name="Iarovenko S."/>
            <person name="Subramanian E."/>
            <person name="Araus A.J."/>
            <person name="Petzold A."/>
            <person name="Susuki M."/>
            <person name="Suzuki K.-i.T."/>
            <person name="Hayashi T."/>
            <person name="Toyoda A."/>
            <person name="Oliveira C."/>
            <person name="Osipova E."/>
            <person name="Leigh N.D."/>
            <person name="Simon A."/>
            <person name="Yun M.H."/>
        </authorList>
    </citation>
    <scope>NUCLEOTIDE SEQUENCE</scope>
    <source>
        <strain evidence="2">20211129_DDA</strain>
        <tissue evidence="2">Liver</tissue>
    </source>
</reference>
<evidence type="ECO:0000313" key="2">
    <source>
        <dbReference type="EMBL" id="KAJ1152170.1"/>
    </source>
</evidence>
<organism evidence="2 3">
    <name type="scientific">Pleurodeles waltl</name>
    <name type="common">Iberian ribbed newt</name>
    <dbReference type="NCBI Taxonomy" id="8319"/>
    <lineage>
        <taxon>Eukaryota</taxon>
        <taxon>Metazoa</taxon>
        <taxon>Chordata</taxon>
        <taxon>Craniata</taxon>
        <taxon>Vertebrata</taxon>
        <taxon>Euteleostomi</taxon>
        <taxon>Amphibia</taxon>
        <taxon>Batrachia</taxon>
        <taxon>Caudata</taxon>
        <taxon>Salamandroidea</taxon>
        <taxon>Salamandridae</taxon>
        <taxon>Pleurodelinae</taxon>
        <taxon>Pleurodeles</taxon>
    </lineage>
</organism>
<evidence type="ECO:0000256" key="1">
    <source>
        <dbReference type="SAM" id="MobiDB-lite"/>
    </source>
</evidence>
<feature type="region of interest" description="Disordered" evidence="1">
    <location>
        <begin position="46"/>
        <end position="76"/>
    </location>
</feature>
<dbReference type="AlphaFoldDB" id="A0AAV7RKX9"/>
<protein>
    <submittedName>
        <fullName evidence="2">Uncharacterized protein</fullName>
    </submittedName>
</protein>
<proteinExistence type="predicted"/>
<accession>A0AAV7RKX9</accession>
<dbReference type="Proteomes" id="UP001066276">
    <property type="component" value="Chromosome 5"/>
</dbReference>
<dbReference type="EMBL" id="JANPWB010000009">
    <property type="protein sequence ID" value="KAJ1152170.1"/>
    <property type="molecule type" value="Genomic_DNA"/>
</dbReference>
<sequence length="76" mass="8341">MALVSDHYPILGRSETYRRGTMMKGTPLVFPGGITDSILIEDADNFRGRDLIGQTSPEEEGEGASTQRERDTIIGN</sequence>
<name>A0AAV7RKX9_PLEWA</name>
<comment type="caution">
    <text evidence="2">The sequence shown here is derived from an EMBL/GenBank/DDBJ whole genome shotgun (WGS) entry which is preliminary data.</text>
</comment>